<name>A0A820HWP7_9BILA</name>
<dbReference type="Gene3D" id="1.10.287.70">
    <property type="match status" value="1"/>
</dbReference>
<keyword evidence="9 13" id="KW-0472">Membrane</keyword>
<keyword evidence="6 11" id="KW-0630">Potassium</keyword>
<evidence type="ECO:0000256" key="4">
    <source>
        <dbReference type="ARBA" id="ARBA00022692"/>
    </source>
</evidence>
<dbReference type="InterPro" id="IPR014756">
    <property type="entry name" value="Ig_E-set"/>
</dbReference>
<dbReference type="InterPro" id="IPR041647">
    <property type="entry name" value="IRK_C"/>
</dbReference>
<evidence type="ECO:0000256" key="13">
    <source>
        <dbReference type="SAM" id="Phobius"/>
    </source>
</evidence>
<dbReference type="GO" id="GO:0034765">
    <property type="term" value="P:regulation of monoatomic ion transmembrane transport"/>
    <property type="evidence" value="ECO:0007669"/>
    <property type="project" value="TreeGrafter"/>
</dbReference>
<evidence type="ECO:0000256" key="9">
    <source>
        <dbReference type="ARBA" id="ARBA00023136"/>
    </source>
</evidence>
<dbReference type="Gene3D" id="2.60.40.1400">
    <property type="entry name" value="G protein-activated inward rectifier potassium channel 1"/>
    <property type="match status" value="1"/>
</dbReference>
<dbReference type="PIRSF" id="PIRSF005465">
    <property type="entry name" value="GIRK_kir"/>
    <property type="match status" value="1"/>
</dbReference>
<feature type="transmembrane region" description="Helical" evidence="13">
    <location>
        <begin position="170"/>
        <end position="194"/>
    </location>
</feature>
<feature type="region of interest" description="Disordered" evidence="12">
    <location>
        <begin position="367"/>
        <end position="387"/>
    </location>
</feature>
<evidence type="ECO:0000256" key="5">
    <source>
        <dbReference type="ARBA" id="ARBA00022882"/>
    </source>
</evidence>
<evidence type="ECO:0000259" key="14">
    <source>
        <dbReference type="Pfam" id="PF01007"/>
    </source>
</evidence>
<comment type="subcellular location">
    <subcellularLocation>
        <location evidence="1 11">Membrane</location>
        <topology evidence="1 11">Multi-pass membrane protein</topology>
    </subcellularLocation>
</comment>
<dbReference type="InterPro" id="IPR040445">
    <property type="entry name" value="Kir_TM"/>
</dbReference>
<organism evidence="16 17">
    <name type="scientific">Rotaria socialis</name>
    <dbReference type="NCBI Taxonomy" id="392032"/>
    <lineage>
        <taxon>Eukaryota</taxon>
        <taxon>Metazoa</taxon>
        <taxon>Spiralia</taxon>
        <taxon>Gnathifera</taxon>
        <taxon>Rotifera</taxon>
        <taxon>Eurotatoria</taxon>
        <taxon>Bdelloidea</taxon>
        <taxon>Philodinida</taxon>
        <taxon>Philodinidae</taxon>
        <taxon>Rotaria</taxon>
    </lineage>
</organism>
<keyword evidence="10 11" id="KW-0407">Ion channel</keyword>
<evidence type="ECO:0000256" key="7">
    <source>
        <dbReference type="ARBA" id="ARBA00022989"/>
    </source>
</evidence>
<evidence type="ECO:0000256" key="11">
    <source>
        <dbReference type="RuleBase" id="RU003822"/>
    </source>
</evidence>
<dbReference type="InterPro" id="IPR013518">
    <property type="entry name" value="K_chnl_inward-rec_Kir_cyto"/>
</dbReference>
<evidence type="ECO:0000256" key="10">
    <source>
        <dbReference type="ARBA" id="ARBA00023303"/>
    </source>
</evidence>
<feature type="domain" description="Inward rectifier potassium channel C-terminal" evidence="15">
    <location>
        <begin position="207"/>
        <end position="384"/>
    </location>
</feature>
<dbReference type="GO" id="GO:0005242">
    <property type="term" value="F:inward rectifier potassium channel activity"/>
    <property type="evidence" value="ECO:0007669"/>
    <property type="project" value="InterPro"/>
</dbReference>
<feature type="transmembrane region" description="Helical" evidence="13">
    <location>
        <begin position="91"/>
        <end position="117"/>
    </location>
</feature>
<dbReference type="Pfam" id="PF01007">
    <property type="entry name" value="IRK"/>
    <property type="match status" value="1"/>
</dbReference>
<reference evidence="16" key="1">
    <citation type="submission" date="2021-02" db="EMBL/GenBank/DDBJ databases">
        <authorList>
            <person name="Nowell W R."/>
        </authorList>
    </citation>
    <scope>NUCLEOTIDE SEQUENCE</scope>
</reference>
<dbReference type="PANTHER" id="PTHR11767:SF102">
    <property type="entry name" value="INWARDLY RECTIFYING POTASSIUM CHANNEL 1, ISOFORM F"/>
    <property type="match status" value="1"/>
</dbReference>
<dbReference type="SUPFAM" id="SSF81296">
    <property type="entry name" value="E set domains"/>
    <property type="match status" value="1"/>
</dbReference>
<dbReference type="InterPro" id="IPR016449">
    <property type="entry name" value="K_chnl_inward-rec_Kir"/>
</dbReference>
<evidence type="ECO:0000256" key="6">
    <source>
        <dbReference type="ARBA" id="ARBA00022958"/>
    </source>
</evidence>
<dbReference type="Proteomes" id="UP000663851">
    <property type="component" value="Unassembled WGS sequence"/>
</dbReference>
<dbReference type="GO" id="GO:0005886">
    <property type="term" value="C:plasma membrane"/>
    <property type="evidence" value="ECO:0007669"/>
    <property type="project" value="TreeGrafter"/>
</dbReference>
<evidence type="ECO:0000256" key="12">
    <source>
        <dbReference type="SAM" id="MobiDB-lite"/>
    </source>
</evidence>
<dbReference type="Pfam" id="PF17655">
    <property type="entry name" value="IRK_C"/>
    <property type="match status" value="1"/>
</dbReference>
<dbReference type="GO" id="GO:0034702">
    <property type="term" value="C:monoatomic ion channel complex"/>
    <property type="evidence" value="ECO:0007669"/>
    <property type="project" value="UniProtKB-KW"/>
</dbReference>
<sequence>MMMANDRELNGTNVICECECLNWSEHSKPSELMANCDSCNVAACRKMGGVNYNRRRIFTKEGDIDLIRLNIEKRCRRYFGDFFTTLLDLGWSWILSFLVLSFVLSWLIFAGIWLLIMKIHGDFSDDPTSATRTPCVAGVTTFAGVILFSIETQQTIGYGTRSVTQQCASGVALLMIQSCVGLILQALWVGIVYTKLARPKKRRRTLMWSRQAVIAFRKNNLILQVRIADMRQRSTLLEAHVRMYFISKHITKEEEEQDEEMIPLHLVDMDVGFDVGRDRLLLIWPLIIEHRIDSKSPLWLMDKRKLEKGEFEILVVFEGIIESTGLTTQARTSYTPNEIIWGARFNPIIRFDPLTHFTVDFSKFNSTTPDRRTKDCSAKQLQSESER</sequence>
<keyword evidence="7 13" id="KW-1133">Transmembrane helix</keyword>
<comment type="caution">
    <text evidence="16">The sequence shown here is derived from an EMBL/GenBank/DDBJ whole genome shotgun (WGS) entry which is preliminary data.</text>
</comment>
<dbReference type="GO" id="GO:1990573">
    <property type="term" value="P:potassium ion import across plasma membrane"/>
    <property type="evidence" value="ECO:0007669"/>
    <property type="project" value="TreeGrafter"/>
</dbReference>
<gene>
    <name evidence="16" type="ORF">HFQ381_LOCUS13657</name>
</gene>
<keyword evidence="5 11" id="KW-0851">Voltage-gated channel</keyword>
<feature type="transmembrane region" description="Helical" evidence="13">
    <location>
        <begin position="129"/>
        <end position="150"/>
    </location>
</feature>
<dbReference type="FunFam" id="1.10.287.70:FF:000019">
    <property type="entry name" value="G protein-activated inward rectifier potassium channel 1"/>
    <property type="match status" value="1"/>
</dbReference>
<evidence type="ECO:0000313" key="16">
    <source>
        <dbReference type="EMBL" id="CAF4302727.1"/>
    </source>
</evidence>
<evidence type="ECO:0000259" key="15">
    <source>
        <dbReference type="Pfam" id="PF17655"/>
    </source>
</evidence>
<evidence type="ECO:0000256" key="1">
    <source>
        <dbReference type="ARBA" id="ARBA00004141"/>
    </source>
</evidence>
<proteinExistence type="inferred from homology"/>
<accession>A0A820HWP7</accession>
<keyword evidence="2 11" id="KW-0813">Transport</keyword>
<evidence type="ECO:0000256" key="3">
    <source>
        <dbReference type="ARBA" id="ARBA00022538"/>
    </source>
</evidence>
<dbReference type="AlphaFoldDB" id="A0A820HWP7"/>
<comment type="similarity">
    <text evidence="11">Belongs to the inward rectifier-type potassium channel (TC 1.A.2.1) family.</text>
</comment>
<dbReference type="SUPFAM" id="SSF81324">
    <property type="entry name" value="Voltage-gated potassium channels"/>
    <property type="match status" value="1"/>
</dbReference>
<evidence type="ECO:0000313" key="17">
    <source>
        <dbReference type="Proteomes" id="UP000663851"/>
    </source>
</evidence>
<feature type="domain" description="Potassium channel inwardly rectifying transmembrane" evidence="14">
    <location>
        <begin position="59"/>
        <end position="199"/>
    </location>
</feature>
<evidence type="ECO:0000256" key="2">
    <source>
        <dbReference type="ARBA" id="ARBA00022448"/>
    </source>
</evidence>
<protein>
    <submittedName>
        <fullName evidence="16">Uncharacterized protein</fullName>
    </submittedName>
</protein>
<evidence type="ECO:0000256" key="8">
    <source>
        <dbReference type="ARBA" id="ARBA00023065"/>
    </source>
</evidence>
<keyword evidence="3 11" id="KW-0633">Potassium transport</keyword>
<keyword evidence="4 11" id="KW-0812">Transmembrane</keyword>
<dbReference type="EMBL" id="CAJOBO010000868">
    <property type="protein sequence ID" value="CAF4302727.1"/>
    <property type="molecule type" value="Genomic_DNA"/>
</dbReference>
<dbReference type="PANTHER" id="PTHR11767">
    <property type="entry name" value="INWARD RECTIFIER POTASSIUM CHANNEL"/>
    <property type="match status" value="1"/>
</dbReference>
<keyword evidence="8 11" id="KW-0406">Ion transport</keyword>
<dbReference type="PRINTS" id="PR01320">
    <property type="entry name" value="KIRCHANNEL"/>
</dbReference>